<name>A0A502FKV1_9SPHN</name>
<organism evidence="8 9">
    <name type="scientific">Sphingomonas glacialis</name>
    <dbReference type="NCBI Taxonomy" id="658225"/>
    <lineage>
        <taxon>Bacteria</taxon>
        <taxon>Pseudomonadati</taxon>
        <taxon>Pseudomonadota</taxon>
        <taxon>Alphaproteobacteria</taxon>
        <taxon>Sphingomonadales</taxon>
        <taxon>Sphingomonadaceae</taxon>
        <taxon>Sphingomonas</taxon>
    </lineage>
</organism>
<evidence type="ECO:0000256" key="4">
    <source>
        <dbReference type="ARBA" id="ARBA00022759"/>
    </source>
</evidence>
<evidence type="ECO:0000256" key="1">
    <source>
        <dbReference type="ARBA" id="ARBA00006620"/>
    </source>
</evidence>
<dbReference type="InterPro" id="IPR012933">
    <property type="entry name" value="HicA_mRNA_interferase"/>
</dbReference>
<comment type="similarity">
    <text evidence="1">Belongs to the HicA mRNA interferase family.</text>
</comment>
<proteinExistence type="inferred from homology"/>
<sequence>MTKIAILFVSVSDNPGASLSFRDFERLLLAFGFLPVRQKGSHRSYKHPIAQRMLVVQPQGKDAKGYQIRQFLDMIEQYGLTIDDR</sequence>
<evidence type="ECO:0000256" key="5">
    <source>
        <dbReference type="ARBA" id="ARBA00022801"/>
    </source>
</evidence>
<dbReference type="InterPro" id="IPR038570">
    <property type="entry name" value="HicA_sf"/>
</dbReference>
<comment type="caution">
    <text evidence="8">The sequence shown here is derived from an EMBL/GenBank/DDBJ whole genome shotgun (WGS) entry which is preliminary data.</text>
</comment>
<gene>
    <name evidence="8" type="ORF">EAH76_18205</name>
</gene>
<keyword evidence="5" id="KW-0378">Hydrolase</keyword>
<evidence type="ECO:0000256" key="6">
    <source>
        <dbReference type="ARBA" id="ARBA00022884"/>
    </source>
</evidence>
<dbReference type="GO" id="GO:0016787">
    <property type="term" value="F:hydrolase activity"/>
    <property type="evidence" value="ECO:0007669"/>
    <property type="project" value="UniProtKB-KW"/>
</dbReference>
<keyword evidence="7" id="KW-0346">Stress response</keyword>
<dbReference type="SUPFAM" id="SSF54786">
    <property type="entry name" value="YcfA/nrd intein domain"/>
    <property type="match status" value="1"/>
</dbReference>
<dbReference type="EMBL" id="RCZC01000006">
    <property type="protein sequence ID" value="TPG49806.1"/>
    <property type="molecule type" value="Genomic_DNA"/>
</dbReference>
<evidence type="ECO:0000256" key="2">
    <source>
        <dbReference type="ARBA" id="ARBA00022649"/>
    </source>
</evidence>
<evidence type="ECO:0000256" key="3">
    <source>
        <dbReference type="ARBA" id="ARBA00022722"/>
    </source>
</evidence>
<evidence type="ECO:0000313" key="9">
    <source>
        <dbReference type="Proteomes" id="UP000319931"/>
    </source>
</evidence>
<dbReference type="Pfam" id="PF07927">
    <property type="entry name" value="HicA_toxin"/>
    <property type="match status" value="1"/>
</dbReference>
<keyword evidence="2" id="KW-1277">Toxin-antitoxin system</keyword>
<keyword evidence="3" id="KW-0540">Nuclease</keyword>
<dbReference type="GO" id="GO:0003729">
    <property type="term" value="F:mRNA binding"/>
    <property type="evidence" value="ECO:0007669"/>
    <property type="project" value="InterPro"/>
</dbReference>
<evidence type="ECO:0000256" key="7">
    <source>
        <dbReference type="ARBA" id="ARBA00023016"/>
    </source>
</evidence>
<accession>A0A502FKV1</accession>
<evidence type="ECO:0000313" key="8">
    <source>
        <dbReference type="EMBL" id="TPG49806.1"/>
    </source>
</evidence>
<dbReference type="Proteomes" id="UP000319931">
    <property type="component" value="Unassembled WGS sequence"/>
</dbReference>
<keyword evidence="9" id="KW-1185">Reference proteome</keyword>
<dbReference type="Gene3D" id="3.30.920.30">
    <property type="entry name" value="Hypothetical protein"/>
    <property type="match status" value="1"/>
</dbReference>
<dbReference type="GO" id="GO:0004519">
    <property type="term" value="F:endonuclease activity"/>
    <property type="evidence" value="ECO:0007669"/>
    <property type="project" value="UniProtKB-KW"/>
</dbReference>
<dbReference type="AlphaFoldDB" id="A0A502FKV1"/>
<dbReference type="OrthoDB" id="308644at2"/>
<dbReference type="RefSeq" id="WP_140851699.1">
    <property type="nucleotide sequence ID" value="NZ_RCZC01000006.1"/>
</dbReference>
<reference evidence="8 9" key="1">
    <citation type="journal article" date="2019" name="Environ. Microbiol.">
        <title>Species interactions and distinct microbial communities in high Arctic permafrost affected cryosols are associated with the CH4 and CO2 gas fluxes.</title>
        <authorList>
            <person name="Altshuler I."/>
            <person name="Hamel J."/>
            <person name="Turney S."/>
            <person name="Magnuson E."/>
            <person name="Levesque R."/>
            <person name="Greer C."/>
            <person name="Whyte L.G."/>
        </authorList>
    </citation>
    <scope>NUCLEOTIDE SEQUENCE [LARGE SCALE GENOMIC DNA]</scope>
    <source>
        <strain evidence="8 9">E6.1</strain>
    </source>
</reference>
<protein>
    <submittedName>
        <fullName evidence="8">Type II toxin-antitoxin system HicA family toxin</fullName>
    </submittedName>
</protein>
<keyword evidence="6" id="KW-0694">RNA-binding</keyword>
<keyword evidence="4" id="KW-0255">Endonuclease</keyword>